<keyword evidence="4" id="KW-0411">Iron-sulfur</keyword>
<protein>
    <recommendedName>
        <fullName evidence="5">Rieske domain-containing protein</fullName>
    </recommendedName>
</protein>
<proteinExistence type="predicted"/>
<dbReference type="PROSITE" id="PS51296">
    <property type="entry name" value="RIESKE"/>
    <property type="match status" value="1"/>
</dbReference>
<keyword evidence="3" id="KW-0408">Iron</keyword>
<dbReference type="SUPFAM" id="SSF50022">
    <property type="entry name" value="ISP domain"/>
    <property type="match status" value="1"/>
</dbReference>
<evidence type="ECO:0000256" key="3">
    <source>
        <dbReference type="ARBA" id="ARBA00023004"/>
    </source>
</evidence>
<evidence type="ECO:0000256" key="2">
    <source>
        <dbReference type="ARBA" id="ARBA00022723"/>
    </source>
</evidence>
<keyword evidence="1" id="KW-0001">2Fe-2S</keyword>
<reference evidence="7" key="1">
    <citation type="submission" date="2017-04" db="EMBL/GenBank/DDBJ databases">
        <authorList>
            <person name="Varghese N."/>
            <person name="Submissions S."/>
        </authorList>
    </citation>
    <scope>NUCLEOTIDE SEQUENCE [LARGE SCALE GENOMIC DNA]</scope>
    <source>
        <strain evidence="7">DSM 4125</strain>
    </source>
</reference>
<dbReference type="AlphaFoldDB" id="A0A1X7LF50"/>
<dbReference type="Gene3D" id="2.102.10.10">
    <property type="entry name" value="Rieske [2Fe-2S] iron-sulphur domain"/>
    <property type="match status" value="1"/>
</dbReference>
<accession>A0A1X7LF50</accession>
<dbReference type="Proteomes" id="UP000193804">
    <property type="component" value="Unassembled WGS sequence"/>
</dbReference>
<name>A0A1X7LF50_9BACT</name>
<feature type="domain" description="Rieske" evidence="5">
    <location>
        <begin position="82"/>
        <end position="157"/>
    </location>
</feature>
<keyword evidence="2" id="KW-0479">Metal-binding</keyword>
<dbReference type="GO" id="GO:0046872">
    <property type="term" value="F:metal ion binding"/>
    <property type="evidence" value="ECO:0007669"/>
    <property type="project" value="UniProtKB-KW"/>
</dbReference>
<dbReference type="InterPro" id="IPR017941">
    <property type="entry name" value="Rieske_2Fe-2S"/>
</dbReference>
<dbReference type="InterPro" id="IPR036922">
    <property type="entry name" value="Rieske_2Fe-2S_sf"/>
</dbReference>
<evidence type="ECO:0000256" key="4">
    <source>
        <dbReference type="ARBA" id="ARBA00023014"/>
    </source>
</evidence>
<gene>
    <name evidence="6" type="ORF">SAMN05661096_03910</name>
</gene>
<sequence>MPATMEEKAAKDFMTTIKKFSLFLFLAFFLLLSCGEENPEVFVDELPLPDPFQLSLNLDLVSYQNLQFEKNVILPDVGVNGVIVVKRAENDYAAFERTCPFEPEKECSIVSMNAGQQYLECECGNSFYNLSGYPTNSPSPRKLREYFTSLSGRNLYLDNTIVNSENR</sequence>
<evidence type="ECO:0000259" key="5">
    <source>
        <dbReference type="PROSITE" id="PS51296"/>
    </source>
</evidence>
<keyword evidence="7" id="KW-1185">Reference proteome</keyword>
<dbReference type="GO" id="GO:0051537">
    <property type="term" value="F:2 iron, 2 sulfur cluster binding"/>
    <property type="evidence" value="ECO:0007669"/>
    <property type="project" value="UniProtKB-KW"/>
</dbReference>
<dbReference type="EMBL" id="FXAW01000010">
    <property type="protein sequence ID" value="SMG52300.1"/>
    <property type="molecule type" value="Genomic_DNA"/>
</dbReference>
<evidence type="ECO:0000256" key="1">
    <source>
        <dbReference type="ARBA" id="ARBA00022714"/>
    </source>
</evidence>
<evidence type="ECO:0000313" key="6">
    <source>
        <dbReference type="EMBL" id="SMG52300.1"/>
    </source>
</evidence>
<dbReference type="STRING" id="1028.SAMN05661096_03910"/>
<evidence type="ECO:0000313" key="7">
    <source>
        <dbReference type="Proteomes" id="UP000193804"/>
    </source>
</evidence>
<organism evidence="6 7">
    <name type="scientific">Marivirga sericea</name>
    <dbReference type="NCBI Taxonomy" id="1028"/>
    <lineage>
        <taxon>Bacteria</taxon>
        <taxon>Pseudomonadati</taxon>
        <taxon>Bacteroidota</taxon>
        <taxon>Cytophagia</taxon>
        <taxon>Cytophagales</taxon>
        <taxon>Marivirgaceae</taxon>
        <taxon>Marivirga</taxon>
    </lineage>
</organism>